<feature type="region of interest" description="Disordered" evidence="6">
    <location>
        <begin position="382"/>
        <end position="486"/>
    </location>
</feature>
<dbReference type="SUPFAM" id="SSF48464">
    <property type="entry name" value="ENTH/VHS domain"/>
    <property type="match status" value="1"/>
</dbReference>
<evidence type="ECO:0000256" key="6">
    <source>
        <dbReference type="SAM" id="MobiDB-lite"/>
    </source>
</evidence>
<dbReference type="GO" id="GO:0043328">
    <property type="term" value="P:protein transport to vacuole involved in ubiquitin-dependent protein catabolic process via the multivesicular body sorting pathway"/>
    <property type="evidence" value="ECO:0007669"/>
    <property type="project" value="InterPro"/>
</dbReference>
<dbReference type="GO" id="GO:0016020">
    <property type="term" value="C:membrane"/>
    <property type="evidence" value="ECO:0007669"/>
    <property type="project" value="UniProtKB-SubCell"/>
</dbReference>
<protein>
    <recommendedName>
        <fullName evidence="11">VHS domain-containing protein</fullName>
    </recommendedName>
</protein>
<feature type="compositionally biased region" description="Low complexity" evidence="6">
    <location>
        <begin position="382"/>
        <end position="392"/>
    </location>
</feature>
<evidence type="ECO:0000313" key="10">
    <source>
        <dbReference type="Proteomes" id="UP001157418"/>
    </source>
</evidence>
<sequence>MVNSMVGRATSDMLIGPDWAMNIEICDICNHDPVQAKEVVKGIKKRLGSRNPKVQLLALTLLETIVKNCGDFVHMHVAERDVLNEMVKIVKKKPEFHVKEKILVLIDTWQEAFGGARARYPQYYAAYHELLRLGAVFPQKSERATPVFTPPQTQPLSQYPHDTRNLENGNEATASSVEAEFPTLSLTEMQNARGIMDVLSEMLTAIDPEKKEGLRQEVIVDLVEQCRTYKRRVVHLVNSTSDESLLCQGLALNDDLQRVLSKHEALLTGIPLPSEKSKPETSQTKALVPVDASLIDATETKQKGSVGGGLDLISLAPITTNGTSTTTPARVDPKFDLLSGDDFNSPTAGNNLAIVPVGSPQPATPVSQQNALALVDMFSLNNNSSPQIQQPQNMPPQQPGFYQNGNSGYSQGSNPAWNGGGSGSGGGLPPPPWEAQPADNNQSGGGPQYSQPQNLQSAGNSNIQAMPPMQQFSGSHMPPVNHQPVYNQFPQPQFQGGVVPPQQQMAYLNPQQMAQQMAQQMYINQMGQAYGGGGGGYGGGSGGYGGGGGYGYGYGYGYGQQQNAQYIDQRMAGMSVRDDSYLNSTVYSGPSMANASYVHVPSGKPTKAEDKLFGDLVDFAKVKPKTTPGRTGSI</sequence>
<dbReference type="FunFam" id="1.25.40.90:FF:000028">
    <property type="entry name" value="TOM1-like protein 2"/>
    <property type="match status" value="1"/>
</dbReference>
<name>A0AAU9NWQ1_9ASTR</name>
<comment type="caution">
    <text evidence="9">The sequence shown here is derived from an EMBL/GenBank/DDBJ whole genome shotgun (WGS) entry which is preliminary data.</text>
</comment>
<dbReference type="PROSITE" id="PS50179">
    <property type="entry name" value="VHS"/>
    <property type="match status" value="1"/>
</dbReference>
<reference evidence="9 10" key="1">
    <citation type="submission" date="2022-01" db="EMBL/GenBank/DDBJ databases">
        <authorList>
            <person name="Xiong W."/>
            <person name="Schranz E."/>
        </authorList>
    </citation>
    <scope>NUCLEOTIDE SEQUENCE [LARGE SCALE GENOMIC DNA]</scope>
</reference>
<evidence type="ECO:0008006" key="11">
    <source>
        <dbReference type="Google" id="ProtNLM"/>
    </source>
</evidence>
<keyword evidence="4" id="KW-0653">Protein transport</keyword>
<comment type="subcellular location">
    <subcellularLocation>
        <location evidence="1">Membrane</location>
        <topology evidence="1">Peripheral membrane protein</topology>
    </subcellularLocation>
</comment>
<dbReference type="CDD" id="cd03561">
    <property type="entry name" value="VHS"/>
    <property type="match status" value="1"/>
</dbReference>
<dbReference type="PROSITE" id="PS50909">
    <property type="entry name" value="GAT"/>
    <property type="match status" value="1"/>
</dbReference>
<dbReference type="Pfam" id="PF03127">
    <property type="entry name" value="GAT"/>
    <property type="match status" value="1"/>
</dbReference>
<dbReference type="CDD" id="cd14231">
    <property type="entry name" value="GAT_GGA-like_plant"/>
    <property type="match status" value="1"/>
</dbReference>
<organism evidence="9 10">
    <name type="scientific">Lactuca virosa</name>
    <dbReference type="NCBI Taxonomy" id="75947"/>
    <lineage>
        <taxon>Eukaryota</taxon>
        <taxon>Viridiplantae</taxon>
        <taxon>Streptophyta</taxon>
        <taxon>Embryophyta</taxon>
        <taxon>Tracheophyta</taxon>
        <taxon>Spermatophyta</taxon>
        <taxon>Magnoliopsida</taxon>
        <taxon>eudicotyledons</taxon>
        <taxon>Gunneridae</taxon>
        <taxon>Pentapetalae</taxon>
        <taxon>asterids</taxon>
        <taxon>campanulids</taxon>
        <taxon>Asterales</taxon>
        <taxon>Asteraceae</taxon>
        <taxon>Cichorioideae</taxon>
        <taxon>Cichorieae</taxon>
        <taxon>Lactucinae</taxon>
        <taxon>Lactuca</taxon>
    </lineage>
</organism>
<dbReference type="Pfam" id="PF00790">
    <property type="entry name" value="VHS"/>
    <property type="match status" value="1"/>
</dbReference>
<dbReference type="InterPro" id="IPR002014">
    <property type="entry name" value="VHS_dom"/>
</dbReference>
<dbReference type="Proteomes" id="UP001157418">
    <property type="component" value="Unassembled WGS sequence"/>
</dbReference>
<evidence type="ECO:0000256" key="3">
    <source>
        <dbReference type="ARBA" id="ARBA00022448"/>
    </source>
</evidence>
<feature type="domain" description="VHS" evidence="7">
    <location>
        <begin position="9"/>
        <end position="138"/>
    </location>
</feature>
<dbReference type="Gene3D" id="1.20.58.160">
    <property type="match status" value="1"/>
</dbReference>
<dbReference type="InterPro" id="IPR044836">
    <property type="entry name" value="TOL_plant"/>
</dbReference>
<proteinExistence type="inferred from homology"/>
<dbReference type="AlphaFoldDB" id="A0AAU9NWQ1"/>
<keyword evidence="3" id="KW-0813">Transport</keyword>
<evidence type="ECO:0000256" key="5">
    <source>
        <dbReference type="ARBA" id="ARBA00023136"/>
    </source>
</evidence>
<evidence type="ECO:0000313" key="9">
    <source>
        <dbReference type="EMBL" id="CAH1442158.1"/>
    </source>
</evidence>
<dbReference type="Gene3D" id="1.25.40.90">
    <property type="match status" value="1"/>
</dbReference>
<evidence type="ECO:0000256" key="4">
    <source>
        <dbReference type="ARBA" id="ARBA00022927"/>
    </source>
</evidence>
<keyword evidence="10" id="KW-1185">Reference proteome</keyword>
<accession>A0AAU9NWQ1</accession>
<dbReference type="InterPro" id="IPR004152">
    <property type="entry name" value="GAT_dom"/>
</dbReference>
<gene>
    <name evidence="9" type="ORF">LVIROSA_LOCUS28166</name>
</gene>
<dbReference type="GO" id="GO:0035091">
    <property type="term" value="F:phosphatidylinositol binding"/>
    <property type="evidence" value="ECO:0007669"/>
    <property type="project" value="InterPro"/>
</dbReference>
<dbReference type="GO" id="GO:0005737">
    <property type="term" value="C:cytoplasm"/>
    <property type="evidence" value="ECO:0007669"/>
    <property type="project" value="UniProtKB-ARBA"/>
</dbReference>
<dbReference type="InterPro" id="IPR038425">
    <property type="entry name" value="GAT_sf"/>
</dbReference>
<keyword evidence="5" id="KW-0472">Membrane</keyword>
<feature type="domain" description="GAT" evidence="8">
    <location>
        <begin position="180"/>
        <end position="268"/>
    </location>
</feature>
<dbReference type="EMBL" id="CAKMRJ010005412">
    <property type="protein sequence ID" value="CAH1442158.1"/>
    <property type="molecule type" value="Genomic_DNA"/>
</dbReference>
<evidence type="ECO:0000259" key="8">
    <source>
        <dbReference type="PROSITE" id="PS50909"/>
    </source>
</evidence>
<evidence type="ECO:0000256" key="1">
    <source>
        <dbReference type="ARBA" id="ARBA00004170"/>
    </source>
</evidence>
<feature type="compositionally biased region" description="Polar residues" evidence="6">
    <location>
        <begin position="400"/>
        <end position="411"/>
    </location>
</feature>
<dbReference type="SUPFAM" id="SSF89009">
    <property type="entry name" value="GAT-like domain"/>
    <property type="match status" value="1"/>
</dbReference>
<feature type="compositionally biased region" description="Polar residues" evidence="6">
    <location>
        <begin position="455"/>
        <end position="474"/>
    </location>
</feature>
<dbReference type="SMART" id="SM00288">
    <property type="entry name" value="VHS"/>
    <property type="match status" value="1"/>
</dbReference>
<dbReference type="PANTHER" id="PTHR45898:SF27">
    <property type="entry name" value="TARGET OF MYB PROTEIN"/>
    <property type="match status" value="1"/>
</dbReference>
<comment type="similarity">
    <text evidence="2">Belongs to the TOM1 family.</text>
</comment>
<evidence type="ECO:0000259" key="7">
    <source>
        <dbReference type="PROSITE" id="PS50179"/>
    </source>
</evidence>
<feature type="compositionally biased region" description="Gly residues" evidence="6">
    <location>
        <begin position="418"/>
        <end position="427"/>
    </location>
</feature>
<evidence type="ECO:0000256" key="2">
    <source>
        <dbReference type="ARBA" id="ARBA00007708"/>
    </source>
</evidence>
<dbReference type="GO" id="GO:0043130">
    <property type="term" value="F:ubiquitin binding"/>
    <property type="evidence" value="ECO:0007669"/>
    <property type="project" value="InterPro"/>
</dbReference>
<dbReference type="PANTHER" id="PTHR45898">
    <property type="entry name" value="TOM1-LIKE PROTEIN"/>
    <property type="match status" value="1"/>
</dbReference>
<dbReference type="InterPro" id="IPR008942">
    <property type="entry name" value="ENTH_VHS"/>
</dbReference>